<evidence type="ECO:0000256" key="3">
    <source>
        <dbReference type="ARBA" id="ARBA00022634"/>
    </source>
</evidence>
<dbReference type="EMBL" id="NTKD01000067">
    <property type="protein sequence ID" value="PDH36487.1"/>
    <property type="molecule type" value="Genomic_DNA"/>
</dbReference>
<dbReference type="InterPro" id="IPR024434">
    <property type="entry name" value="TSCPD_dom"/>
</dbReference>
<dbReference type="Pfam" id="PF12637">
    <property type="entry name" value="TSCPD"/>
    <property type="match status" value="1"/>
</dbReference>
<evidence type="ECO:0000256" key="1">
    <source>
        <dbReference type="ARBA" id="ARBA00007405"/>
    </source>
</evidence>
<dbReference type="GO" id="GO:0071897">
    <property type="term" value="P:DNA biosynthetic process"/>
    <property type="evidence" value="ECO:0007669"/>
    <property type="project" value="UniProtKB-KW"/>
</dbReference>
<name>A0A2A5WJP8_9GAMM</name>
<dbReference type="Proteomes" id="UP000219327">
    <property type="component" value="Unassembled WGS sequence"/>
</dbReference>
<evidence type="ECO:0000256" key="2">
    <source>
        <dbReference type="ARBA" id="ARBA00012274"/>
    </source>
</evidence>
<feature type="domain" description="TSCPD" evidence="6">
    <location>
        <begin position="40"/>
        <end position="153"/>
    </location>
</feature>
<dbReference type="EC" id="1.17.4.1" evidence="2"/>
<dbReference type="GO" id="GO:0004748">
    <property type="term" value="F:ribonucleoside-diphosphate reductase activity, thioredoxin disulfide as acceptor"/>
    <property type="evidence" value="ECO:0007669"/>
    <property type="project" value="UniProtKB-EC"/>
</dbReference>
<evidence type="ECO:0000313" key="8">
    <source>
        <dbReference type="Proteomes" id="UP000219327"/>
    </source>
</evidence>
<dbReference type="GO" id="GO:0000166">
    <property type="term" value="F:nucleotide binding"/>
    <property type="evidence" value="ECO:0007669"/>
    <property type="project" value="UniProtKB-KW"/>
</dbReference>
<comment type="catalytic activity">
    <reaction evidence="5">
        <text>a 2'-deoxyribonucleoside 5'-diphosphate + [thioredoxin]-disulfide + H2O = a ribonucleoside 5'-diphosphate + [thioredoxin]-dithiol</text>
        <dbReference type="Rhea" id="RHEA:23252"/>
        <dbReference type="Rhea" id="RHEA-COMP:10698"/>
        <dbReference type="Rhea" id="RHEA-COMP:10700"/>
        <dbReference type="ChEBI" id="CHEBI:15377"/>
        <dbReference type="ChEBI" id="CHEBI:29950"/>
        <dbReference type="ChEBI" id="CHEBI:50058"/>
        <dbReference type="ChEBI" id="CHEBI:57930"/>
        <dbReference type="ChEBI" id="CHEBI:73316"/>
        <dbReference type="EC" id="1.17.4.1"/>
    </reaction>
</comment>
<dbReference type="AlphaFoldDB" id="A0A2A5WJP8"/>
<keyword evidence="4" id="KW-0547">Nucleotide-binding</keyword>
<keyword evidence="3" id="KW-0237">DNA synthesis</keyword>
<evidence type="ECO:0000259" key="6">
    <source>
        <dbReference type="Pfam" id="PF12637"/>
    </source>
</evidence>
<sequence length="226" mass="25509">MAIKISKRIVDYKVQKDDEPAAAAAPKAPEKELMHEDIERPEELRGYTYKIKTPLTDHALYITINNIVLNLGTEHEQEYPFEIFINSKNMEHFQWVLALTRVLSAVFRKGGDATFLVDEMKQVFDPQGGYFKKGGRFMPSLVAEIGEVLETHMKKIGLIEDEELSATHQAMLAEKRAEFENKEILEGKDDNSYPPNAQLCKKCNTKAAIMMDGCMTCLACGESKCG</sequence>
<protein>
    <recommendedName>
        <fullName evidence="2">ribonucleoside-diphosphate reductase</fullName>
        <ecNumber evidence="2">1.17.4.1</ecNumber>
    </recommendedName>
</protein>
<organism evidence="7 8">
    <name type="scientific">OM182 bacterium MED-G24</name>
    <dbReference type="NCBI Taxonomy" id="1986255"/>
    <lineage>
        <taxon>Bacteria</taxon>
        <taxon>Pseudomonadati</taxon>
        <taxon>Pseudomonadota</taxon>
        <taxon>Gammaproteobacteria</taxon>
        <taxon>OMG group</taxon>
        <taxon>OM182 clade</taxon>
    </lineage>
</organism>
<comment type="caution">
    <text evidence="7">The sequence shown here is derived from an EMBL/GenBank/DDBJ whole genome shotgun (WGS) entry which is preliminary data.</text>
</comment>
<comment type="similarity">
    <text evidence="1">Belongs to the ribonucleoside diphosphate reductase class-2 family.</text>
</comment>
<gene>
    <name evidence="7" type="ORF">CNE99_09625</name>
</gene>
<accession>A0A2A5WJP8</accession>
<reference evidence="7 8" key="1">
    <citation type="submission" date="2017-08" db="EMBL/GenBank/DDBJ databases">
        <title>Fine stratification of microbial communities through a metagenomic profile of the photic zone.</title>
        <authorList>
            <person name="Haro-Moreno J.M."/>
            <person name="Lopez-Perez M."/>
            <person name="De La Torre J."/>
            <person name="Picazo A."/>
            <person name="Camacho A."/>
            <person name="Rodriguez-Valera F."/>
        </authorList>
    </citation>
    <scope>NUCLEOTIDE SEQUENCE [LARGE SCALE GENOMIC DNA]</scope>
    <source>
        <strain evidence="7">MED-G24</strain>
    </source>
</reference>
<evidence type="ECO:0000256" key="5">
    <source>
        <dbReference type="ARBA" id="ARBA00047754"/>
    </source>
</evidence>
<evidence type="ECO:0000256" key="4">
    <source>
        <dbReference type="ARBA" id="ARBA00022741"/>
    </source>
</evidence>
<evidence type="ECO:0000313" key="7">
    <source>
        <dbReference type="EMBL" id="PDH36487.1"/>
    </source>
</evidence>
<proteinExistence type="inferred from homology"/>